<dbReference type="CDD" id="cd00090">
    <property type="entry name" value="HTH_ARSR"/>
    <property type="match status" value="1"/>
</dbReference>
<dbReference type="InterPro" id="IPR051011">
    <property type="entry name" value="Metal_resp_trans_reg"/>
</dbReference>
<keyword evidence="6" id="KW-1185">Reference proteome</keyword>
<dbReference type="PROSITE" id="PS50987">
    <property type="entry name" value="HTH_ARSR_2"/>
    <property type="match status" value="1"/>
</dbReference>
<comment type="caution">
    <text evidence="5">The sequence shown here is derived from an EMBL/GenBank/DDBJ whole genome shotgun (WGS) entry which is preliminary data.</text>
</comment>
<evidence type="ECO:0000313" key="5">
    <source>
        <dbReference type="EMBL" id="KRK35410.1"/>
    </source>
</evidence>
<keyword evidence="3" id="KW-0804">Transcription</keyword>
<dbReference type="GO" id="GO:0003700">
    <property type="term" value="F:DNA-binding transcription factor activity"/>
    <property type="evidence" value="ECO:0007669"/>
    <property type="project" value="InterPro"/>
</dbReference>
<dbReference type="NCBIfam" id="NF033788">
    <property type="entry name" value="HTH_metalloreg"/>
    <property type="match status" value="1"/>
</dbReference>
<proteinExistence type="predicted"/>
<name>A0A0R1GVM4_9LACO</name>
<organism evidence="5 6">
    <name type="scientific">Loigolactobacillus bifermentans DSM 20003</name>
    <dbReference type="NCBI Taxonomy" id="1423726"/>
    <lineage>
        <taxon>Bacteria</taxon>
        <taxon>Bacillati</taxon>
        <taxon>Bacillota</taxon>
        <taxon>Bacilli</taxon>
        <taxon>Lactobacillales</taxon>
        <taxon>Lactobacillaceae</taxon>
        <taxon>Loigolactobacillus</taxon>
    </lineage>
</organism>
<dbReference type="PATRIC" id="fig|1423726.3.peg.145"/>
<feature type="domain" description="HTH arsR-type" evidence="4">
    <location>
        <begin position="17"/>
        <end position="112"/>
    </location>
</feature>
<gene>
    <name evidence="5" type="ORF">FC07_GL000137</name>
</gene>
<keyword evidence="1" id="KW-0805">Transcription regulation</keyword>
<evidence type="ECO:0000256" key="3">
    <source>
        <dbReference type="ARBA" id="ARBA00023163"/>
    </source>
</evidence>
<dbReference type="SMART" id="SM00418">
    <property type="entry name" value="HTH_ARSR"/>
    <property type="match status" value="1"/>
</dbReference>
<dbReference type="InterPro" id="IPR036388">
    <property type="entry name" value="WH-like_DNA-bd_sf"/>
</dbReference>
<protein>
    <recommendedName>
        <fullName evidence="4">HTH arsR-type domain-containing protein</fullName>
    </recommendedName>
</protein>
<reference evidence="5 6" key="1">
    <citation type="journal article" date="2015" name="Genome Announc.">
        <title>Expanding the biotechnology potential of lactobacilli through comparative genomics of 213 strains and associated genera.</title>
        <authorList>
            <person name="Sun Z."/>
            <person name="Harris H.M."/>
            <person name="McCann A."/>
            <person name="Guo C."/>
            <person name="Argimon S."/>
            <person name="Zhang W."/>
            <person name="Yang X."/>
            <person name="Jeffery I.B."/>
            <person name="Cooney J.C."/>
            <person name="Kagawa T.F."/>
            <person name="Liu W."/>
            <person name="Song Y."/>
            <person name="Salvetti E."/>
            <person name="Wrobel A."/>
            <person name="Rasinkangas P."/>
            <person name="Parkhill J."/>
            <person name="Rea M.C."/>
            <person name="O'Sullivan O."/>
            <person name="Ritari J."/>
            <person name="Douillard F.P."/>
            <person name="Paul Ross R."/>
            <person name="Yang R."/>
            <person name="Briner A.E."/>
            <person name="Felis G.E."/>
            <person name="de Vos W.M."/>
            <person name="Barrangou R."/>
            <person name="Klaenhammer T.R."/>
            <person name="Caufield P.W."/>
            <person name="Cui Y."/>
            <person name="Zhang H."/>
            <person name="O'Toole P.W."/>
        </authorList>
    </citation>
    <scope>NUCLEOTIDE SEQUENCE [LARGE SCALE GENOMIC DNA]</scope>
    <source>
        <strain evidence="5 6">DSM 20003</strain>
    </source>
</reference>
<dbReference type="InterPro" id="IPR001845">
    <property type="entry name" value="HTH_ArsR_DNA-bd_dom"/>
</dbReference>
<keyword evidence="2" id="KW-0238">DNA-binding</keyword>
<dbReference type="AlphaFoldDB" id="A0A0R1GVM4"/>
<dbReference type="STRING" id="1423726.FC07_GL000137"/>
<dbReference type="PANTHER" id="PTHR43132">
    <property type="entry name" value="ARSENICAL RESISTANCE OPERON REPRESSOR ARSR-RELATED"/>
    <property type="match status" value="1"/>
</dbReference>
<sequence>MNVVMQMQHKYDPETCQQLIEEKIDLPFFRVICDPVRSNLILFLASNGEMTISEIAAEFPQNRSVISRHLDLLYRYQVVQRRKAGREIYYQANAQVVADKFADAAVNMKALLSLPH</sequence>
<dbReference type="EMBL" id="AZDA01000079">
    <property type="protein sequence ID" value="KRK35410.1"/>
    <property type="molecule type" value="Genomic_DNA"/>
</dbReference>
<evidence type="ECO:0000256" key="1">
    <source>
        <dbReference type="ARBA" id="ARBA00023015"/>
    </source>
</evidence>
<dbReference type="Pfam" id="PF01022">
    <property type="entry name" value="HTH_5"/>
    <property type="match status" value="1"/>
</dbReference>
<evidence type="ECO:0000259" key="4">
    <source>
        <dbReference type="PROSITE" id="PS50987"/>
    </source>
</evidence>
<dbReference type="GO" id="GO:0003677">
    <property type="term" value="F:DNA binding"/>
    <property type="evidence" value="ECO:0007669"/>
    <property type="project" value="UniProtKB-KW"/>
</dbReference>
<dbReference type="Proteomes" id="UP000051461">
    <property type="component" value="Unassembled WGS sequence"/>
</dbReference>
<evidence type="ECO:0000313" key="6">
    <source>
        <dbReference type="Proteomes" id="UP000051461"/>
    </source>
</evidence>
<dbReference type="SUPFAM" id="SSF46785">
    <property type="entry name" value="Winged helix' DNA-binding domain"/>
    <property type="match status" value="1"/>
</dbReference>
<dbReference type="PANTHER" id="PTHR43132:SF6">
    <property type="entry name" value="HTH-TYPE TRANSCRIPTIONAL REPRESSOR CZRA"/>
    <property type="match status" value="1"/>
</dbReference>
<dbReference type="InterPro" id="IPR011991">
    <property type="entry name" value="ArsR-like_HTH"/>
</dbReference>
<dbReference type="Gene3D" id="1.10.10.10">
    <property type="entry name" value="Winged helix-like DNA-binding domain superfamily/Winged helix DNA-binding domain"/>
    <property type="match status" value="1"/>
</dbReference>
<accession>A0A0R1GVM4</accession>
<dbReference type="PRINTS" id="PR00778">
    <property type="entry name" value="HTHARSR"/>
</dbReference>
<evidence type="ECO:0000256" key="2">
    <source>
        <dbReference type="ARBA" id="ARBA00023125"/>
    </source>
</evidence>
<dbReference type="InterPro" id="IPR036390">
    <property type="entry name" value="WH_DNA-bd_sf"/>
</dbReference>